<organism evidence="1 2">
    <name type="scientific">Corchorus capsularis</name>
    <name type="common">Jute</name>
    <dbReference type="NCBI Taxonomy" id="210143"/>
    <lineage>
        <taxon>Eukaryota</taxon>
        <taxon>Viridiplantae</taxon>
        <taxon>Streptophyta</taxon>
        <taxon>Embryophyta</taxon>
        <taxon>Tracheophyta</taxon>
        <taxon>Spermatophyta</taxon>
        <taxon>Magnoliopsida</taxon>
        <taxon>eudicotyledons</taxon>
        <taxon>Gunneridae</taxon>
        <taxon>Pentapetalae</taxon>
        <taxon>rosids</taxon>
        <taxon>malvids</taxon>
        <taxon>Malvales</taxon>
        <taxon>Malvaceae</taxon>
        <taxon>Grewioideae</taxon>
        <taxon>Apeibeae</taxon>
        <taxon>Corchorus</taxon>
    </lineage>
</organism>
<dbReference type="Proteomes" id="UP000188268">
    <property type="component" value="Unassembled WGS sequence"/>
</dbReference>
<evidence type="ECO:0000313" key="2">
    <source>
        <dbReference type="Proteomes" id="UP000188268"/>
    </source>
</evidence>
<evidence type="ECO:0000313" key="1">
    <source>
        <dbReference type="EMBL" id="OMO69316.1"/>
    </source>
</evidence>
<dbReference type="EMBL" id="AWWV01012049">
    <property type="protein sequence ID" value="OMO69316.1"/>
    <property type="molecule type" value="Genomic_DNA"/>
</dbReference>
<sequence>MARESLSRMVALEAFCCFA</sequence>
<protein>
    <submittedName>
        <fullName evidence="1">Uncharacterized protein</fullName>
    </submittedName>
</protein>
<proteinExistence type="predicted"/>
<comment type="caution">
    <text evidence="1">The sequence shown here is derived from an EMBL/GenBank/DDBJ whole genome shotgun (WGS) entry which is preliminary data.</text>
</comment>
<dbReference type="AlphaFoldDB" id="A0A1R3HG22"/>
<name>A0A1R3HG22_COCAP</name>
<accession>A0A1R3HG22</accession>
<keyword evidence="2" id="KW-1185">Reference proteome</keyword>
<gene>
    <name evidence="1" type="ORF">CCACVL1_19558</name>
</gene>
<reference evidence="1 2" key="1">
    <citation type="submission" date="2013-09" db="EMBL/GenBank/DDBJ databases">
        <title>Corchorus capsularis genome sequencing.</title>
        <authorList>
            <person name="Alam M."/>
            <person name="Haque M.S."/>
            <person name="Islam M.S."/>
            <person name="Emdad E.M."/>
            <person name="Islam M.M."/>
            <person name="Ahmed B."/>
            <person name="Halim A."/>
            <person name="Hossen Q.M.M."/>
            <person name="Hossain M.Z."/>
            <person name="Ahmed R."/>
            <person name="Khan M.M."/>
            <person name="Islam R."/>
            <person name="Rashid M.M."/>
            <person name="Khan S.A."/>
            <person name="Rahman M.S."/>
            <person name="Alam M."/>
        </authorList>
    </citation>
    <scope>NUCLEOTIDE SEQUENCE [LARGE SCALE GENOMIC DNA]</scope>
    <source>
        <strain evidence="2">cv. CVL-1</strain>
        <tissue evidence="1">Whole seedling</tissue>
    </source>
</reference>